<evidence type="ECO:0008006" key="4">
    <source>
        <dbReference type="Google" id="ProtNLM"/>
    </source>
</evidence>
<dbReference type="Proteomes" id="UP000279275">
    <property type="component" value="Unassembled WGS sequence"/>
</dbReference>
<dbReference type="EMBL" id="RFFH01000008">
    <property type="protein sequence ID" value="RMI30992.1"/>
    <property type="molecule type" value="Genomic_DNA"/>
</dbReference>
<keyword evidence="1" id="KW-0732">Signal</keyword>
<dbReference type="RefSeq" id="WP_122189655.1">
    <property type="nucleotide sequence ID" value="NZ_RFFH01000008.1"/>
</dbReference>
<proteinExistence type="predicted"/>
<evidence type="ECO:0000313" key="3">
    <source>
        <dbReference type="Proteomes" id="UP000279275"/>
    </source>
</evidence>
<dbReference type="AlphaFoldDB" id="A0A3M2KZZ0"/>
<accession>A0A3M2KZZ0</accession>
<organism evidence="2 3">
    <name type="scientific">Nocardia stercoris</name>
    <dbReference type="NCBI Taxonomy" id="2483361"/>
    <lineage>
        <taxon>Bacteria</taxon>
        <taxon>Bacillati</taxon>
        <taxon>Actinomycetota</taxon>
        <taxon>Actinomycetes</taxon>
        <taxon>Mycobacteriales</taxon>
        <taxon>Nocardiaceae</taxon>
        <taxon>Nocardia</taxon>
    </lineage>
</organism>
<comment type="caution">
    <text evidence="2">The sequence shown here is derived from an EMBL/GenBank/DDBJ whole genome shotgun (WGS) entry which is preliminary data.</text>
</comment>
<dbReference type="OrthoDB" id="4571321at2"/>
<sequence length="116" mass="11818">MNKQVKGFAVLMGAAAVSIATAGTASADDIAPGVSCDGLTCANDTDVAYVVTGVADCVTGLLPLPHIVGWPDLPPTIQGFPFSQVAQPHSTVTLTPACTDLPLQAWRITGAEPSEQ</sequence>
<reference evidence="2 3" key="1">
    <citation type="submission" date="2018-10" db="EMBL/GenBank/DDBJ databases">
        <title>Isolation from cow dung.</title>
        <authorList>
            <person name="Ling L."/>
        </authorList>
    </citation>
    <scope>NUCLEOTIDE SEQUENCE [LARGE SCALE GENOMIC DNA]</scope>
    <source>
        <strain evidence="2 3">NEAU-LL90</strain>
    </source>
</reference>
<name>A0A3M2KZZ0_9NOCA</name>
<evidence type="ECO:0000256" key="1">
    <source>
        <dbReference type="SAM" id="SignalP"/>
    </source>
</evidence>
<feature type="chain" id="PRO_5018099429" description="Secreted protein" evidence="1">
    <location>
        <begin position="28"/>
        <end position="116"/>
    </location>
</feature>
<gene>
    <name evidence="2" type="ORF">EBN03_20435</name>
</gene>
<protein>
    <recommendedName>
        <fullName evidence="4">Secreted protein</fullName>
    </recommendedName>
</protein>
<keyword evidence="3" id="KW-1185">Reference proteome</keyword>
<feature type="signal peptide" evidence="1">
    <location>
        <begin position="1"/>
        <end position="27"/>
    </location>
</feature>
<evidence type="ECO:0000313" key="2">
    <source>
        <dbReference type="EMBL" id="RMI30992.1"/>
    </source>
</evidence>